<keyword evidence="12" id="KW-1185">Reference proteome</keyword>
<feature type="compositionally biased region" description="Basic and acidic residues" evidence="8">
    <location>
        <begin position="24"/>
        <end position="38"/>
    </location>
</feature>
<evidence type="ECO:0000313" key="12">
    <source>
        <dbReference type="Proteomes" id="UP000549394"/>
    </source>
</evidence>
<feature type="compositionally biased region" description="Acidic residues" evidence="8">
    <location>
        <begin position="492"/>
        <end position="507"/>
    </location>
</feature>
<sequence length="633" mass="72679">MKKAVKKWRMSKSTSSNGLQGSTESEKHDDEKPEKALSDTELANVDATGSLGKYFRKSGRQSDTKKIKTQLWASVATIVLVEAKDLMAMDDNGLSDPYVKFRLGNEKYKSKWKAKTLSPKWLEQFDLRVYEDQSTLLELSVWDHDAAGKDDFMGRSVVDLATLAPETTHALECKLEDTDGYIKILLSISGMVGSDTTSDLSKYIEDPNDRKKISRKYGAINSLKGIKDVGWLQVKVLKAQGLASADIGGKSDPFCVLELVNDRLQTHTEYKTLCPEWGKIFNFNVKDIHSILEVTVYDEDRDKKVEFLGKVAIPLIRIYPSERKWFALKDKKLTRRTKGAIELEMDVIYNNIRNKQKRWYQLKDKKGMIRAKGGILLEFDFVFNHFKAAIRTFNPREDKYMQPEPKFKLSVLKRNIDRVSKLGEAAVESGKFIQSCFSWESRLRSASAFAIFLIIVWNFELYMLPITLLIVFLKNLLVVHIVGNLMKDKDDDEYVDEEDDEDEDDKEKEEKKSFKDKIQQVQEICLQVQEGMDMAASMGERVKNTFNWTVPWLSWLAIVVLTIGTAVLYLVPVRYLIMAWGINKFTKKLRAPNAIPNNELMDYLSRVPSDKELIMYRELRPDPSIGTLKKKKA</sequence>
<dbReference type="OrthoDB" id="5973539at2759"/>
<dbReference type="GO" id="GO:0030672">
    <property type="term" value="C:synaptic vesicle membrane"/>
    <property type="evidence" value="ECO:0007669"/>
    <property type="project" value="TreeGrafter"/>
</dbReference>
<keyword evidence="3" id="KW-0479">Metal-binding</keyword>
<dbReference type="CDD" id="cd08377">
    <property type="entry name" value="C2C_MCTP_PRT"/>
    <property type="match status" value="1"/>
</dbReference>
<keyword evidence="5" id="KW-0106">Calcium</keyword>
<evidence type="ECO:0000256" key="7">
    <source>
        <dbReference type="ARBA" id="ARBA00023136"/>
    </source>
</evidence>
<comment type="caution">
    <text evidence="11">The sequence shown here is derived from an EMBL/GenBank/DDBJ whole genome shotgun (WGS) entry which is preliminary data.</text>
</comment>
<dbReference type="Gene3D" id="2.60.40.150">
    <property type="entry name" value="C2 domain"/>
    <property type="match status" value="2"/>
</dbReference>
<feature type="region of interest" description="Disordered" evidence="8">
    <location>
        <begin position="1"/>
        <end position="42"/>
    </location>
</feature>
<dbReference type="InterPro" id="IPR000008">
    <property type="entry name" value="C2_dom"/>
</dbReference>
<dbReference type="SMART" id="SM00239">
    <property type="entry name" value="C2"/>
    <property type="match status" value="2"/>
</dbReference>
<reference evidence="11 12" key="1">
    <citation type="submission" date="2020-08" db="EMBL/GenBank/DDBJ databases">
        <authorList>
            <person name="Hejnol A."/>
        </authorList>
    </citation>
    <scope>NUCLEOTIDE SEQUENCE [LARGE SCALE GENOMIC DNA]</scope>
</reference>
<evidence type="ECO:0000256" key="3">
    <source>
        <dbReference type="ARBA" id="ARBA00022723"/>
    </source>
</evidence>
<accession>A0A7I8VUQ2</accession>
<feature type="transmembrane region" description="Helical" evidence="9">
    <location>
        <begin position="448"/>
        <end position="473"/>
    </location>
</feature>
<name>A0A7I8VUQ2_9ANNE</name>
<dbReference type="EMBL" id="CAJFCJ010000009">
    <property type="protein sequence ID" value="CAD5119266.1"/>
    <property type="molecule type" value="Genomic_DNA"/>
</dbReference>
<evidence type="ECO:0000256" key="4">
    <source>
        <dbReference type="ARBA" id="ARBA00022737"/>
    </source>
</evidence>
<dbReference type="GO" id="GO:0005509">
    <property type="term" value="F:calcium ion binding"/>
    <property type="evidence" value="ECO:0007669"/>
    <property type="project" value="TreeGrafter"/>
</dbReference>
<dbReference type="FunFam" id="2.60.40.150:FF:000050">
    <property type="entry name" value="Multiple C2 and transmembrane domain containing 1"/>
    <property type="match status" value="1"/>
</dbReference>
<feature type="region of interest" description="Disordered" evidence="8">
    <location>
        <begin position="492"/>
        <end position="514"/>
    </location>
</feature>
<evidence type="ECO:0000256" key="9">
    <source>
        <dbReference type="SAM" id="Phobius"/>
    </source>
</evidence>
<keyword evidence="2 9" id="KW-0812">Transmembrane</keyword>
<keyword evidence="4" id="KW-0677">Repeat</keyword>
<dbReference type="Pfam" id="PF08372">
    <property type="entry name" value="PRT_C"/>
    <property type="match status" value="1"/>
</dbReference>
<evidence type="ECO:0000256" key="2">
    <source>
        <dbReference type="ARBA" id="ARBA00022692"/>
    </source>
</evidence>
<dbReference type="SUPFAM" id="SSF49562">
    <property type="entry name" value="C2 domain (Calcium/lipid-binding domain, CaLB)"/>
    <property type="match status" value="2"/>
</dbReference>
<keyword evidence="6 9" id="KW-1133">Transmembrane helix</keyword>
<comment type="subcellular location">
    <subcellularLocation>
        <location evidence="1">Membrane</location>
        <topology evidence="1">Multi-pass membrane protein</topology>
    </subcellularLocation>
</comment>
<keyword evidence="7 9" id="KW-0472">Membrane</keyword>
<dbReference type="Pfam" id="PF00168">
    <property type="entry name" value="C2"/>
    <property type="match status" value="2"/>
</dbReference>
<feature type="compositionally biased region" description="Polar residues" evidence="8">
    <location>
        <begin position="11"/>
        <end position="23"/>
    </location>
</feature>
<dbReference type="AlphaFoldDB" id="A0A7I8VUQ2"/>
<feature type="domain" description="C2" evidence="10">
    <location>
        <begin position="57"/>
        <end position="173"/>
    </location>
</feature>
<evidence type="ECO:0000313" key="11">
    <source>
        <dbReference type="EMBL" id="CAD5119266.1"/>
    </source>
</evidence>
<protein>
    <submittedName>
        <fullName evidence="11">DgyrCDS7894</fullName>
    </submittedName>
</protein>
<evidence type="ECO:0000259" key="10">
    <source>
        <dbReference type="PROSITE" id="PS50004"/>
    </source>
</evidence>
<dbReference type="InterPro" id="IPR035892">
    <property type="entry name" value="C2_domain_sf"/>
</dbReference>
<feature type="compositionally biased region" description="Basic residues" evidence="8">
    <location>
        <begin position="1"/>
        <end position="10"/>
    </location>
</feature>
<feature type="domain" description="C2" evidence="10">
    <location>
        <begin position="212"/>
        <end position="328"/>
    </location>
</feature>
<dbReference type="Proteomes" id="UP000549394">
    <property type="component" value="Unassembled WGS sequence"/>
</dbReference>
<dbReference type="PROSITE" id="PS50004">
    <property type="entry name" value="C2"/>
    <property type="match status" value="2"/>
</dbReference>
<dbReference type="GO" id="GO:0046928">
    <property type="term" value="P:regulation of neurotransmitter secretion"/>
    <property type="evidence" value="ECO:0007669"/>
    <property type="project" value="TreeGrafter"/>
</dbReference>
<dbReference type="CDD" id="cd08376">
    <property type="entry name" value="C2B_MCTP_PRT"/>
    <property type="match status" value="1"/>
</dbReference>
<evidence type="ECO:0000256" key="8">
    <source>
        <dbReference type="SAM" id="MobiDB-lite"/>
    </source>
</evidence>
<dbReference type="PRINTS" id="PR00360">
    <property type="entry name" value="C2DOMAIN"/>
</dbReference>
<evidence type="ECO:0000256" key="1">
    <source>
        <dbReference type="ARBA" id="ARBA00004141"/>
    </source>
</evidence>
<dbReference type="InterPro" id="IPR013583">
    <property type="entry name" value="MCTP_C"/>
</dbReference>
<gene>
    <name evidence="11" type="ORF">DGYR_LOCUS7537</name>
</gene>
<organism evidence="11 12">
    <name type="scientific">Dimorphilus gyrociliatus</name>
    <dbReference type="NCBI Taxonomy" id="2664684"/>
    <lineage>
        <taxon>Eukaryota</taxon>
        <taxon>Metazoa</taxon>
        <taxon>Spiralia</taxon>
        <taxon>Lophotrochozoa</taxon>
        <taxon>Annelida</taxon>
        <taxon>Polychaeta</taxon>
        <taxon>Polychaeta incertae sedis</taxon>
        <taxon>Dinophilidae</taxon>
        <taxon>Dimorphilus</taxon>
    </lineage>
</organism>
<dbReference type="FunFam" id="2.60.40.150:FF:000167">
    <property type="entry name" value="Multiple C2 domains, transmembrane 2a"/>
    <property type="match status" value="1"/>
</dbReference>
<evidence type="ECO:0000256" key="5">
    <source>
        <dbReference type="ARBA" id="ARBA00022837"/>
    </source>
</evidence>
<proteinExistence type="predicted"/>
<dbReference type="PANTHER" id="PTHR45911">
    <property type="entry name" value="C2 DOMAIN-CONTAINING PROTEIN"/>
    <property type="match status" value="1"/>
</dbReference>
<dbReference type="PANTHER" id="PTHR45911:SF4">
    <property type="entry name" value="MULTIPLE C2 AND TRANSMEMBRANE DOMAIN-CONTAINING PROTEIN"/>
    <property type="match status" value="1"/>
</dbReference>
<evidence type="ECO:0000256" key="6">
    <source>
        <dbReference type="ARBA" id="ARBA00022989"/>
    </source>
</evidence>
<feature type="transmembrane region" description="Helical" evidence="9">
    <location>
        <begin position="552"/>
        <end position="577"/>
    </location>
</feature>